<protein>
    <recommendedName>
        <fullName evidence="1">Glycerol uptake operon antiterminator regulatory protein</fullName>
    </recommendedName>
</protein>
<proteinExistence type="predicted"/>
<dbReference type="Gene3D" id="3.20.20.70">
    <property type="entry name" value="Aldolase class I"/>
    <property type="match status" value="1"/>
</dbReference>
<dbReference type="PANTHER" id="PTHR35787:SF1">
    <property type="entry name" value="GLYCEROL UPTAKE OPERON ANTITERMINATOR REGULATORY PROTEIN"/>
    <property type="match status" value="1"/>
</dbReference>
<name>A0A9D1U087_9STAP</name>
<sequence length="184" mass="20670">MMVKILPAVRSMKDFEKLIGSGYTECVVLDIHIGHLESHIALMKKHGFEVYLHLDLIRGLSTDIAALEFIHQRFRPTGIITTRGRLIRKANALGLRTVLRIFVIDSSAIEKSIELVRQTEPDLIEILPGVVPKVIHLFNREVDADVIAGGLIETEDEVRNAISAGAKFVTTSNRELWFSDQDDE</sequence>
<reference evidence="2" key="2">
    <citation type="submission" date="2021-04" db="EMBL/GenBank/DDBJ databases">
        <authorList>
            <person name="Gilroy R."/>
        </authorList>
    </citation>
    <scope>NUCLEOTIDE SEQUENCE</scope>
    <source>
        <strain evidence="2">ChiHjej13B12-752</strain>
    </source>
</reference>
<dbReference type="GO" id="GO:0003723">
    <property type="term" value="F:RNA binding"/>
    <property type="evidence" value="ECO:0007669"/>
    <property type="project" value="UniProtKB-KW"/>
</dbReference>
<keyword evidence="1" id="KW-0804">Transcription</keyword>
<keyword evidence="1" id="KW-0319">Glycerol metabolism</keyword>
<evidence type="ECO:0000313" key="3">
    <source>
        <dbReference type="Proteomes" id="UP000823989"/>
    </source>
</evidence>
<dbReference type="SUPFAM" id="SSF110391">
    <property type="entry name" value="GlpP-like"/>
    <property type="match status" value="1"/>
</dbReference>
<dbReference type="Proteomes" id="UP000823989">
    <property type="component" value="Unassembled WGS sequence"/>
</dbReference>
<dbReference type="Pfam" id="PF04309">
    <property type="entry name" value="G3P_antiterm"/>
    <property type="match status" value="1"/>
</dbReference>
<keyword evidence="1" id="KW-0694">RNA-binding</keyword>
<reference evidence="2" key="1">
    <citation type="journal article" date="2021" name="PeerJ">
        <title>Extensive microbial diversity within the chicken gut microbiome revealed by metagenomics and culture.</title>
        <authorList>
            <person name="Gilroy R."/>
            <person name="Ravi A."/>
            <person name="Getino M."/>
            <person name="Pursley I."/>
            <person name="Horton D.L."/>
            <person name="Alikhan N.F."/>
            <person name="Baker D."/>
            <person name="Gharbi K."/>
            <person name="Hall N."/>
            <person name="Watson M."/>
            <person name="Adriaenssens E.M."/>
            <person name="Foster-Nyarko E."/>
            <person name="Jarju S."/>
            <person name="Secka A."/>
            <person name="Antonio M."/>
            <person name="Oren A."/>
            <person name="Chaudhuri R.R."/>
            <person name="La Ragione R."/>
            <person name="Hildebrand F."/>
            <person name="Pallen M.J."/>
        </authorList>
    </citation>
    <scope>NUCLEOTIDE SEQUENCE</scope>
    <source>
        <strain evidence="2">ChiHjej13B12-752</strain>
    </source>
</reference>
<dbReference type="PANTHER" id="PTHR35787">
    <property type="entry name" value="GLYCEROL UPTAKE OPERON ANTITERMINATOR REGULATORY PROTEIN"/>
    <property type="match status" value="1"/>
</dbReference>
<dbReference type="AlphaFoldDB" id="A0A9D1U087"/>
<keyword evidence="1" id="KW-0805">Transcription regulation</keyword>
<dbReference type="PIRSF" id="PIRSF016897">
    <property type="entry name" value="GlpP"/>
    <property type="match status" value="1"/>
</dbReference>
<organism evidence="2 3">
    <name type="scientific">Candidatus Salinicoccus stercoripullorum</name>
    <dbReference type="NCBI Taxonomy" id="2838756"/>
    <lineage>
        <taxon>Bacteria</taxon>
        <taxon>Bacillati</taxon>
        <taxon>Bacillota</taxon>
        <taxon>Bacilli</taxon>
        <taxon>Bacillales</taxon>
        <taxon>Staphylococcaceae</taxon>
        <taxon>Salinicoccus</taxon>
    </lineage>
</organism>
<dbReference type="GO" id="GO:0045893">
    <property type="term" value="P:positive regulation of DNA-templated transcription"/>
    <property type="evidence" value="ECO:0007669"/>
    <property type="project" value="TreeGrafter"/>
</dbReference>
<evidence type="ECO:0000313" key="2">
    <source>
        <dbReference type="EMBL" id="HIW12530.1"/>
    </source>
</evidence>
<gene>
    <name evidence="2" type="ORF">H9891_05145</name>
</gene>
<dbReference type="InterPro" id="IPR013785">
    <property type="entry name" value="Aldolase_TIM"/>
</dbReference>
<accession>A0A9D1U087</accession>
<dbReference type="GO" id="GO:0006071">
    <property type="term" value="P:glycerol metabolic process"/>
    <property type="evidence" value="ECO:0007669"/>
    <property type="project" value="UniProtKB-UniRule"/>
</dbReference>
<comment type="caution">
    <text evidence="2">The sequence shown here is derived from an EMBL/GenBank/DDBJ whole genome shotgun (WGS) entry which is preliminary data.</text>
</comment>
<comment type="function">
    <text evidence="1">Regulates expression of the glpD operon. In the presence of glycerol 3-phosphate (G3P) causes antitermination of transcription of glpD at the inverted repeat of the leader region to enhance its transcription. Binds and stabilizes glpD leader mRNA.</text>
</comment>
<evidence type="ECO:0000256" key="1">
    <source>
        <dbReference type="PIRNR" id="PIRNR016897"/>
    </source>
</evidence>
<dbReference type="InterPro" id="IPR006699">
    <property type="entry name" value="GlpP"/>
</dbReference>
<dbReference type="EMBL" id="DXHR01000018">
    <property type="protein sequence ID" value="HIW12530.1"/>
    <property type="molecule type" value="Genomic_DNA"/>
</dbReference>
<dbReference type="GO" id="GO:0001072">
    <property type="term" value="F:transcription antitermination factor activity, RNA binding"/>
    <property type="evidence" value="ECO:0007669"/>
    <property type="project" value="TreeGrafter"/>
</dbReference>